<dbReference type="NCBIfam" id="NF045487">
    <property type="entry name" value="ASRP"/>
    <property type="match status" value="1"/>
</dbReference>
<keyword evidence="3" id="KW-1185">Reference proteome</keyword>
<feature type="region of interest" description="Disordered" evidence="1">
    <location>
        <begin position="189"/>
        <end position="210"/>
    </location>
</feature>
<gene>
    <name evidence="2" type="ORF">AUR64_02655</name>
</gene>
<dbReference type="GO" id="GO:0006302">
    <property type="term" value="P:double-strand break repair"/>
    <property type="evidence" value="ECO:0007669"/>
    <property type="project" value="InterPro"/>
</dbReference>
<dbReference type="STRING" id="1514971.AUR64_02655"/>
<accession>A0A0W1R4H7</accession>
<evidence type="ECO:0000313" key="3">
    <source>
        <dbReference type="Proteomes" id="UP000054387"/>
    </source>
</evidence>
<dbReference type="SUPFAM" id="SSF52540">
    <property type="entry name" value="P-loop containing nucleoside triphosphate hydrolases"/>
    <property type="match status" value="1"/>
</dbReference>
<sequence length="651" mass="74459">MSSKVTTDESARFVVKNVGGIDETTVELPPGITVLAGRNATNRTSFLQAIMATMGSERVSLKGDADEGHVELELGDELYTRTLTRTGGGVSTSGDPFLDDDADVADLFAFLLGNNEARRAVTQNVDLREIIMRPVDTDAIHRNISELETEKSRLDDRIDELQALKRDLPELETERTRLREELDAKREELAAKEAEIDDHSSDVDESREEKRELEAKLDELRDRRAALETVRSDIDLEQESIESLTREQRELEDELADLDDDTDETDGNIDHRIDQLRERKQRLSSEVSELQNVLKFNEEMLEDGAVTATLSSENDSGVDSGAVTDKLVDDDTVVCWTCGSNVDRENIEGTLDQLRALRKEKLSTVRDIEDDLSELRAQKKKREKKRKRAETLRAKRRRVEDELDRREETLSEKREKRDELGEEVEALEETVDSLESEDFGEILDLHKEANELEFELRRLESSLESVESDITDIEEELAEERRLDDERERIADELTDLRTRIEQIETQAISEFNEHMDAVLGILEYANIERIWIERVERRVREGRRKVDKAAFELHIVRSTESGTTYEDTVDHLSESEQEVTGLIFALAGYLVHDLYETVPFMLLDSLEAIDSDRIARLVDYLSDYAEFLVVALLPEDAQAIENEDARVSEI</sequence>
<evidence type="ECO:0000256" key="1">
    <source>
        <dbReference type="SAM" id="MobiDB-lite"/>
    </source>
</evidence>
<dbReference type="PANTHER" id="PTHR23159:SF31">
    <property type="entry name" value="CENTROSOME-ASSOCIATED PROTEIN CEP250 ISOFORM X1"/>
    <property type="match status" value="1"/>
</dbReference>
<dbReference type="GO" id="GO:0016887">
    <property type="term" value="F:ATP hydrolysis activity"/>
    <property type="evidence" value="ECO:0007669"/>
    <property type="project" value="InterPro"/>
</dbReference>
<dbReference type="PANTHER" id="PTHR23159">
    <property type="entry name" value="CENTROSOMAL PROTEIN 2"/>
    <property type="match status" value="1"/>
</dbReference>
<dbReference type="InterPro" id="IPR027417">
    <property type="entry name" value="P-loop_NTPase"/>
</dbReference>
<comment type="caution">
    <text evidence="2">The sequence shown here is derived from an EMBL/GenBank/DDBJ whole genome shotgun (WGS) entry which is preliminary data.</text>
</comment>
<dbReference type="RefSeq" id="WP_058583590.1">
    <property type="nucleotide sequence ID" value="NZ_LOPU01000040.1"/>
</dbReference>
<feature type="compositionally biased region" description="Basic and acidic residues" evidence="1">
    <location>
        <begin position="404"/>
        <end position="419"/>
    </location>
</feature>
<proteinExistence type="predicted"/>
<reference evidence="2 3" key="1">
    <citation type="submission" date="2015-12" db="EMBL/GenBank/DDBJ databases">
        <title>Haloprofundus marisrubri gen. nov., sp. nov., an extremely halophilic archaeon isolated from the Discovery deep brine-seawater interface in the Red Sea.</title>
        <authorList>
            <person name="Zhang G."/>
            <person name="Stingl U."/>
            <person name="Rashid M."/>
        </authorList>
    </citation>
    <scope>NUCLEOTIDE SEQUENCE [LARGE SCALE GENOMIC DNA]</scope>
    <source>
        <strain evidence="2 3">SB9</strain>
    </source>
</reference>
<dbReference type="EMBL" id="LOPU01000040">
    <property type="protein sequence ID" value="KTG07759.1"/>
    <property type="molecule type" value="Genomic_DNA"/>
</dbReference>
<dbReference type="AlphaFoldDB" id="A0A0W1R4H7"/>
<protein>
    <submittedName>
        <fullName evidence="2">Chromosome segregation protein SMC</fullName>
    </submittedName>
</protein>
<dbReference type="OrthoDB" id="241568at2157"/>
<dbReference type="Gene3D" id="1.10.287.1490">
    <property type="match status" value="1"/>
</dbReference>
<name>A0A0W1R4H7_9EURY</name>
<dbReference type="Proteomes" id="UP000054387">
    <property type="component" value="Unassembled WGS sequence"/>
</dbReference>
<organism evidence="2 3">
    <name type="scientific">Haloprofundus marisrubri</name>
    <dbReference type="NCBI Taxonomy" id="1514971"/>
    <lineage>
        <taxon>Archaea</taxon>
        <taxon>Methanobacteriati</taxon>
        <taxon>Methanobacteriota</taxon>
        <taxon>Stenosarchaea group</taxon>
        <taxon>Halobacteria</taxon>
        <taxon>Halobacteriales</taxon>
        <taxon>Haloferacaceae</taxon>
        <taxon>Haloprofundus</taxon>
    </lineage>
</organism>
<feature type="region of interest" description="Disordered" evidence="1">
    <location>
        <begin position="404"/>
        <end position="423"/>
    </location>
</feature>
<dbReference type="Gene3D" id="3.40.50.300">
    <property type="entry name" value="P-loop containing nucleotide triphosphate hydrolases"/>
    <property type="match status" value="1"/>
</dbReference>
<evidence type="ECO:0000313" key="2">
    <source>
        <dbReference type="EMBL" id="KTG07759.1"/>
    </source>
</evidence>